<evidence type="ECO:0000256" key="11">
    <source>
        <dbReference type="ARBA" id="ARBA00022989"/>
    </source>
</evidence>
<keyword evidence="4" id="KW-1003">Cell membrane</keyword>
<evidence type="ECO:0000313" key="17">
    <source>
        <dbReference type="EMBL" id="MCU6798179.1"/>
    </source>
</evidence>
<feature type="domain" description="HAMP" evidence="16">
    <location>
        <begin position="199"/>
        <end position="251"/>
    </location>
</feature>
<dbReference type="PROSITE" id="PS50109">
    <property type="entry name" value="HIS_KIN"/>
    <property type="match status" value="1"/>
</dbReference>
<organism evidence="17 18">
    <name type="scientific">Paenibacillus baimaensis</name>
    <dbReference type="NCBI Taxonomy" id="2982185"/>
    <lineage>
        <taxon>Bacteria</taxon>
        <taxon>Bacillati</taxon>
        <taxon>Bacillota</taxon>
        <taxon>Bacilli</taxon>
        <taxon>Bacillales</taxon>
        <taxon>Paenibacillaceae</taxon>
        <taxon>Paenibacillus</taxon>
    </lineage>
</organism>
<dbReference type="InterPro" id="IPR005467">
    <property type="entry name" value="His_kinase_dom"/>
</dbReference>
<dbReference type="SUPFAM" id="SSF55874">
    <property type="entry name" value="ATPase domain of HSP90 chaperone/DNA topoisomerase II/histidine kinase"/>
    <property type="match status" value="1"/>
</dbReference>
<evidence type="ECO:0000256" key="8">
    <source>
        <dbReference type="ARBA" id="ARBA00022741"/>
    </source>
</evidence>
<evidence type="ECO:0000259" key="15">
    <source>
        <dbReference type="PROSITE" id="PS50109"/>
    </source>
</evidence>
<accession>A0ABT2UU55</accession>
<feature type="transmembrane region" description="Helical" evidence="14">
    <location>
        <begin position="20"/>
        <end position="45"/>
    </location>
</feature>
<dbReference type="PROSITE" id="PS50885">
    <property type="entry name" value="HAMP"/>
    <property type="match status" value="1"/>
</dbReference>
<keyword evidence="13 14" id="KW-0472">Membrane</keyword>
<dbReference type="InterPro" id="IPR003660">
    <property type="entry name" value="HAMP_dom"/>
</dbReference>
<feature type="domain" description="Histidine kinase" evidence="15">
    <location>
        <begin position="259"/>
        <end position="471"/>
    </location>
</feature>
<keyword evidence="18" id="KW-1185">Reference proteome</keyword>
<keyword evidence="7 14" id="KW-0812">Transmembrane</keyword>
<dbReference type="CDD" id="cd00075">
    <property type="entry name" value="HATPase"/>
    <property type="match status" value="1"/>
</dbReference>
<dbReference type="EMBL" id="JAOQIO010000125">
    <property type="protein sequence ID" value="MCU6798179.1"/>
    <property type="molecule type" value="Genomic_DNA"/>
</dbReference>
<evidence type="ECO:0000256" key="4">
    <source>
        <dbReference type="ARBA" id="ARBA00022475"/>
    </source>
</evidence>
<dbReference type="CDD" id="cd06225">
    <property type="entry name" value="HAMP"/>
    <property type="match status" value="1"/>
</dbReference>
<proteinExistence type="predicted"/>
<keyword evidence="9 17" id="KW-0418">Kinase</keyword>
<dbReference type="SMART" id="SM00387">
    <property type="entry name" value="HATPase_c"/>
    <property type="match status" value="1"/>
</dbReference>
<evidence type="ECO:0000256" key="9">
    <source>
        <dbReference type="ARBA" id="ARBA00022777"/>
    </source>
</evidence>
<dbReference type="Gene3D" id="1.10.287.130">
    <property type="match status" value="1"/>
</dbReference>
<comment type="subcellular location">
    <subcellularLocation>
        <location evidence="2">Cell membrane</location>
        <topology evidence="2">Multi-pass membrane protein</topology>
    </subcellularLocation>
</comment>
<comment type="caution">
    <text evidence="17">The sequence shown here is derived from an EMBL/GenBank/DDBJ whole genome shotgun (WGS) entry which is preliminary data.</text>
</comment>
<keyword evidence="11 14" id="KW-1133">Transmembrane helix</keyword>
<dbReference type="InterPro" id="IPR003594">
    <property type="entry name" value="HATPase_dom"/>
</dbReference>
<keyword evidence="6" id="KW-0808">Transferase</keyword>
<evidence type="ECO:0000256" key="7">
    <source>
        <dbReference type="ARBA" id="ARBA00022692"/>
    </source>
</evidence>
<dbReference type="InterPro" id="IPR050398">
    <property type="entry name" value="HssS/ArlS-like"/>
</dbReference>
<keyword evidence="8" id="KW-0547">Nucleotide-binding</keyword>
<dbReference type="Gene3D" id="1.10.8.500">
    <property type="entry name" value="HAMP domain in histidine kinase"/>
    <property type="match status" value="1"/>
</dbReference>
<reference evidence="17 18" key="1">
    <citation type="submission" date="2022-09" db="EMBL/GenBank/DDBJ databases">
        <authorList>
            <person name="Han X.L."/>
            <person name="Wang Q."/>
            <person name="Lu T."/>
        </authorList>
    </citation>
    <scope>NUCLEOTIDE SEQUENCE [LARGE SCALE GENOMIC DNA]</scope>
    <source>
        <strain evidence="17 18">WQ 127069</strain>
    </source>
</reference>
<dbReference type="PANTHER" id="PTHR45528">
    <property type="entry name" value="SENSOR HISTIDINE KINASE CPXA"/>
    <property type="match status" value="1"/>
</dbReference>
<dbReference type="InterPro" id="IPR004358">
    <property type="entry name" value="Sig_transdc_His_kin-like_C"/>
</dbReference>
<evidence type="ECO:0000256" key="5">
    <source>
        <dbReference type="ARBA" id="ARBA00022553"/>
    </source>
</evidence>
<evidence type="ECO:0000313" key="18">
    <source>
        <dbReference type="Proteomes" id="UP001652445"/>
    </source>
</evidence>
<feature type="transmembrane region" description="Helical" evidence="14">
    <location>
        <begin position="175"/>
        <end position="197"/>
    </location>
</feature>
<dbReference type="RefSeq" id="WP_262688855.1">
    <property type="nucleotide sequence ID" value="NZ_JAOQIO010000125.1"/>
</dbReference>
<keyword evidence="10" id="KW-0067">ATP-binding</keyword>
<keyword evidence="12" id="KW-0902">Two-component regulatory system</keyword>
<dbReference type="SUPFAM" id="SSF158472">
    <property type="entry name" value="HAMP domain-like"/>
    <property type="match status" value="1"/>
</dbReference>
<dbReference type="Pfam" id="PF02518">
    <property type="entry name" value="HATPase_c"/>
    <property type="match status" value="1"/>
</dbReference>
<dbReference type="SMART" id="SM00304">
    <property type="entry name" value="HAMP"/>
    <property type="match status" value="1"/>
</dbReference>
<dbReference type="InterPro" id="IPR036890">
    <property type="entry name" value="HATPase_C_sf"/>
</dbReference>
<dbReference type="Gene3D" id="3.30.450.20">
    <property type="entry name" value="PAS domain"/>
    <property type="match status" value="1"/>
</dbReference>
<dbReference type="PRINTS" id="PR00344">
    <property type="entry name" value="BCTRLSENSOR"/>
</dbReference>
<evidence type="ECO:0000256" key="12">
    <source>
        <dbReference type="ARBA" id="ARBA00023012"/>
    </source>
</evidence>
<dbReference type="SMART" id="SM00388">
    <property type="entry name" value="HisKA"/>
    <property type="match status" value="1"/>
</dbReference>
<gene>
    <name evidence="17" type="ORF">OB236_39235</name>
</gene>
<evidence type="ECO:0000256" key="1">
    <source>
        <dbReference type="ARBA" id="ARBA00000085"/>
    </source>
</evidence>
<dbReference type="Gene3D" id="3.30.565.10">
    <property type="entry name" value="Histidine kinase-like ATPase, C-terminal domain"/>
    <property type="match status" value="1"/>
</dbReference>
<dbReference type="PANTHER" id="PTHR45528:SF1">
    <property type="entry name" value="SENSOR HISTIDINE KINASE CPXA"/>
    <property type="match status" value="1"/>
</dbReference>
<evidence type="ECO:0000256" key="10">
    <source>
        <dbReference type="ARBA" id="ARBA00022840"/>
    </source>
</evidence>
<comment type="catalytic activity">
    <reaction evidence="1">
        <text>ATP + protein L-histidine = ADP + protein N-phospho-L-histidine.</text>
        <dbReference type="EC" id="2.7.13.3"/>
    </reaction>
</comment>
<keyword evidence="5" id="KW-0597">Phosphoprotein</keyword>
<evidence type="ECO:0000256" key="6">
    <source>
        <dbReference type="ARBA" id="ARBA00022679"/>
    </source>
</evidence>
<dbReference type="EC" id="2.7.13.3" evidence="3"/>
<dbReference type="GO" id="GO:0016301">
    <property type="term" value="F:kinase activity"/>
    <property type="evidence" value="ECO:0007669"/>
    <property type="project" value="UniProtKB-KW"/>
</dbReference>
<evidence type="ECO:0000256" key="14">
    <source>
        <dbReference type="SAM" id="Phobius"/>
    </source>
</evidence>
<evidence type="ECO:0000256" key="3">
    <source>
        <dbReference type="ARBA" id="ARBA00012438"/>
    </source>
</evidence>
<evidence type="ECO:0000256" key="13">
    <source>
        <dbReference type="ARBA" id="ARBA00023136"/>
    </source>
</evidence>
<evidence type="ECO:0000256" key="2">
    <source>
        <dbReference type="ARBA" id="ARBA00004651"/>
    </source>
</evidence>
<name>A0ABT2UU55_9BACL</name>
<dbReference type="Pfam" id="PF00672">
    <property type="entry name" value="HAMP"/>
    <property type="match status" value="1"/>
</dbReference>
<dbReference type="InterPro" id="IPR036097">
    <property type="entry name" value="HisK_dim/P_sf"/>
</dbReference>
<dbReference type="CDD" id="cd00082">
    <property type="entry name" value="HisKA"/>
    <property type="match status" value="1"/>
</dbReference>
<dbReference type="Proteomes" id="UP001652445">
    <property type="component" value="Unassembled WGS sequence"/>
</dbReference>
<dbReference type="SUPFAM" id="SSF47384">
    <property type="entry name" value="Homodimeric domain of signal transducing histidine kinase"/>
    <property type="match status" value="1"/>
</dbReference>
<evidence type="ECO:0000259" key="16">
    <source>
        <dbReference type="PROSITE" id="PS50885"/>
    </source>
</evidence>
<protein>
    <recommendedName>
        <fullName evidence="3">histidine kinase</fullName>
        <ecNumber evidence="3">2.7.13.3</ecNumber>
    </recommendedName>
</protein>
<sequence length="471" mass="52227">MAIVGERTVEWVGIQKRLVGSYLIVILITVAILEIFLMVSVKYYYYHNIERILMNQAELSASFFHQYFADEDLPKQSERLLNGFAQNSAAQVQIIGSTGQLLQDSTGTLAGKSLIEYQDVQSAINGKVGIWRGNELSTHENILAVSYPLQAKDITVGAVRFVTSLTEMTETINRIFTLFITVGLFVVAIVTVLGIFLSRTITTSITELKLAADQMAEGDFSVTAKKRYRDELGSLADTLNTMAATIRQNNQLKNDFISSVSHELRTPLTSIKGWAVTLRTSDEDSGSLLKDGLEIIETETDRLTELVDELLDFSKLDNGRMILNWNSLHMTEFIQHIGKQLAPRAARQSISLYVHVNDKFPVIQADENRLKQVLINLLDNSLKFTDPHGSIQLAADSDHEYVIISVEDTGQGIPEGDLAHVLQKFYKGSSHAAGSGLGLSISEQIIRLHGGRLLIESQEGVGTKVKIFLPK</sequence>
<dbReference type="InterPro" id="IPR003661">
    <property type="entry name" value="HisK_dim/P_dom"/>
</dbReference>
<dbReference type="Pfam" id="PF00512">
    <property type="entry name" value="HisKA"/>
    <property type="match status" value="1"/>
</dbReference>